<comment type="caution">
    <text evidence="1">The sequence shown here is derived from an EMBL/GenBank/DDBJ whole genome shotgun (WGS) entry which is preliminary data.</text>
</comment>
<dbReference type="EMBL" id="LAZR01003194">
    <property type="protein sequence ID" value="KKN20934.1"/>
    <property type="molecule type" value="Genomic_DNA"/>
</dbReference>
<accession>A0A0F9NSM7</accession>
<dbReference type="AlphaFoldDB" id="A0A0F9NSM7"/>
<evidence type="ECO:0000313" key="1">
    <source>
        <dbReference type="EMBL" id="KKN20934.1"/>
    </source>
</evidence>
<gene>
    <name evidence="1" type="ORF">LCGC14_0930450</name>
</gene>
<reference evidence="1" key="1">
    <citation type="journal article" date="2015" name="Nature">
        <title>Complex archaea that bridge the gap between prokaryotes and eukaryotes.</title>
        <authorList>
            <person name="Spang A."/>
            <person name="Saw J.H."/>
            <person name="Jorgensen S.L."/>
            <person name="Zaremba-Niedzwiedzka K."/>
            <person name="Martijn J."/>
            <person name="Lind A.E."/>
            <person name="van Eijk R."/>
            <person name="Schleper C."/>
            <person name="Guy L."/>
            <person name="Ettema T.J."/>
        </authorList>
    </citation>
    <scope>NUCLEOTIDE SEQUENCE</scope>
</reference>
<organism evidence="1">
    <name type="scientific">marine sediment metagenome</name>
    <dbReference type="NCBI Taxonomy" id="412755"/>
    <lineage>
        <taxon>unclassified sequences</taxon>
        <taxon>metagenomes</taxon>
        <taxon>ecological metagenomes</taxon>
    </lineage>
</organism>
<name>A0A0F9NSM7_9ZZZZ</name>
<proteinExistence type="predicted"/>
<sequence>MKEKEILENNKLIAEFIGDQLQFPTTFNDTRCISEFDPEMMCFHLSWDWLMPVVKKMEELFDNGHTYFEEALAGHYTDIDYVYNECVKYIKIFKPIWIKDENKD</sequence>
<protein>
    <submittedName>
        <fullName evidence="1">Uncharacterized protein</fullName>
    </submittedName>
</protein>